<name>A0ACC1NQN8_9HYPO</name>
<evidence type="ECO:0000313" key="2">
    <source>
        <dbReference type="Proteomes" id="UP001143910"/>
    </source>
</evidence>
<gene>
    <name evidence="1" type="ORF">NQ176_g2035</name>
</gene>
<accession>A0ACC1NQN8</accession>
<dbReference type="EMBL" id="JANJQO010000132">
    <property type="protein sequence ID" value="KAJ2981418.1"/>
    <property type="molecule type" value="Genomic_DNA"/>
</dbReference>
<sequence length="502" mass="55639">MTEITKPVSEMEENVAAPNTSTANAWQQFVEHFEAQDEAWHAAQSEKLLRKVDVRLLPTLVVIYALNFLDRSNLAQARQGNLEKDLHMKGTDFNLATSILFVGYFLMQLPSNMLITRVRPSLYLSGAMMIWGVVSTCNAAVHSFGGLVAVRFILGFVEAPFFPGAIFLMSSWYTRAELTRRVSWFYSGNAIANIFGGVIAASVLGHLDGRLGIAGWRWLFIIEGVATIFFALCAAYILPNYPATTSWLNDEEKAYASWRLLADINEEDARFEQSAWAGAKLALSDYRLYIFVAFQHISVLSQTFQYFFPAIVNTLGYGKITTLWLTAPVWFATFLTTIIVTFTSARTKDRSIHIACLMLMAAVGNAIATATTAVGPRFFAMFLMPMGAMSAYTIILPWIANTFPRPLVKRSACIAICNMTGNLASIYGSYMYPASASPRYIPGGTANTIICVLVAAISLILRFVLIRENKKLERAEQEDVDTGGVQAGASPEKRIVGFRYVH</sequence>
<comment type="caution">
    <text evidence="1">The sequence shown here is derived from an EMBL/GenBank/DDBJ whole genome shotgun (WGS) entry which is preliminary data.</text>
</comment>
<keyword evidence="2" id="KW-1185">Reference proteome</keyword>
<proteinExistence type="predicted"/>
<protein>
    <submittedName>
        <fullName evidence="1">Uncharacterized protein</fullName>
    </submittedName>
</protein>
<evidence type="ECO:0000313" key="1">
    <source>
        <dbReference type="EMBL" id="KAJ2981418.1"/>
    </source>
</evidence>
<organism evidence="1 2">
    <name type="scientific">Zarea fungicola</name>
    <dbReference type="NCBI Taxonomy" id="93591"/>
    <lineage>
        <taxon>Eukaryota</taxon>
        <taxon>Fungi</taxon>
        <taxon>Dikarya</taxon>
        <taxon>Ascomycota</taxon>
        <taxon>Pezizomycotina</taxon>
        <taxon>Sordariomycetes</taxon>
        <taxon>Hypocreomycetidae</taxon>
        <taxon>Hypocreales</taxon>
        <taxon>Cordycipitaceae</taxon>
        <taxon>Zarea</taxon>
    </lineage>
</organism>
<dbReference type="Proteomes" id="UP001143910">
    <property type="component" value="Unassembled WGS sequence"/>
</dbReference>
<reference evidence="1" key="1">
    <citation type="submission" date="2022-08" db="EMBL/GenBank/DDBJ databases">
        <title>Genome Sequence of Lecanicillium fungicola.</title>
        <authorList>
            <person name="Buettner E."/>
        </authorList>
    </citation>
    <scope>NUCLEOTIDE SEQUENCE</scope>
    <source>
        <strain evidence="1">Babe33</strain>
    </source>
</reference>